<dbReference type="Proteomes" id="UP000017559">
    <property type="component" value="Unassembled WGS sequence"/>
</dbReference>
<name>V2WVY9_MONRO</name>
<comment type="similarity">
    <text evidence="3">Belongs to the cytochrome P450 family.</text>
</comment>
<reference evidence="12 13" key="1">
    <citation type="journal article" date="2014" name="BMC Genomics">
        <title>Genome and secretome analysis of the hemibiotrophic fungal pathogen, Moniliophthora roreri, which causes frosty pod rot disease of cacao: mechanisms of the biotrophic and necrotrophic phases.</title>
        <authorList>
            <person name="Meinhardt L.W."/>
            <person name="Costa G.G.L."/>
            <person name="Thomazella D.P.T."/>
            <person name="Teixeira P.J.P.L."/>
            <person name="Carazzolle M.F."/>
            <person name="Schuster S.C."/>
            <person name="Carlson J.E."/>
            <person name="Guiltinan M.J."/>
            <person name="Mieczkowski P."/>
            <person name="Farmer A."/>
            <person name="Ramaraj T."/>
            <person name="Crozier J."/>
            <person name="Davis R.E."/>
            <person name="Shao J."/>
            <person name="Melnick R.L."/>
            <person name="Pereira G.A.G."/>
            <person name="Bailey B.A."/>
        </authorList>
    </citation>
    <scope>NUCLEOTIDE SEQUENCE [LARGE SCALE GENOMIC DNA]</scope>
    <source>
        <strain evidence="12 13">MCA 2997</strain>
    </source>
</reference>
<dbReference type="HOGENOM" id="CLU_189573_0_0_1"/>
<comment type="cofactor">
    <cofactor evidence="1">
        <name>heme</name>
        <dbReference type="ChEBI" id="CHEBI:30413"/>
    </cofactor>
</comment>
<evidence type="ECO:0000256" key="3">
    <source>
        <dbReference type="ARBA" id="ARBA00010617"/>
    </source>
</evidence>
<evidence type="ECO:0000313" key="13">
    <source>
        <dbReference type="Proteomes" id="UP000017559"/>
    </source>
</evidence>
<dbReference type="GO" id="GO:0004497">
    <property type="term" value="F:monooxygenase activity"/>
    <property type="evidence" value="ECO:0007669"/>
    <property type="project" value="UniProtKB-KW"/>
</dbReference>
<evidence type="ECO:0000256" key="6">
    <source>
        <dbReference type="ARBA" id="ARBA00022723"/>
    </source>
</evidence>
<keyword evidence="4" id="KW-0349">Heme</keyword>
<comment type="caution">
    <text evidence="12">The sequence shown here is derived from an EMBL/GenBank/DDBJ whole genome shotgun (WGS) entry which is preliminary data.</text>
</comment>
<dbReference type="InterPro" id="IPR036396">
    <property type="entry name" value="Cyt_P450_sf"/>
</dbReference>
<sequence length="90" mass="10053">HVTYGFGRRLCIGRHVANNSLFIDIACLLWAANIRPVKDAQGKPVMPIESVSINDGLVVRPLPFDCDITYRFPEAEGILAQTKELVESER</sequence>
<comment type="subcellular location">
    <subcellularLocation>
        <location evidence="2">Membrane</location>
        <topology evidence="2">Single-pass membrane protein</topology>
    </subcellularLocation>
</comment>
<feature type="non-terminal residue" evidence="12">
    <location>
        <position position="90"/>
    </location>
</feature>
<evidence type="ECO:0000256" key="8">
    <source>
        <dbReference type="ARBA" id="ARBA00023002"/>
    </source>
</evidence>
<evidence type="ECO:0000256" key="11">
    <source>
        <dbReference type="ARBA" id="ARBA00023136"/>
    </source>
</evidence>
<dbReference type="PANTHER" id="PTHR46300:SF2">
    <property type="entry name" value="CYTOCHROME P450 MONOOXYGENASE ALNH-RELATED"/>
    <property type="match status" value="1"/>
</dbReference>
<keyword evidence="6" id="KW-0479">Metal-binding</keyword>
<dbReference type="AlphaFoldDB" id="V2WVY9"/>
<dbReference type="PANTHER" id="PTHR46300">
    <property type="entry name" value="P450, PUTATIVE (EUROFUNG)-RELATED-RELATED"/>
    <property type="match status" value="1"/>
</dbReference>
<dbReference type="KEGG" id="mrr:Moror_2469"/>
<dbReference type="InterPro" id="IPR050364">
    <property type="entry name" value="Cytochrome_P450_fung"/>
</dbReference>
<dbReference type="GO" id="GO:0016705">
    <property type="term" value="F:oxidoreductase activity, acting on paired donors, with incorporation or reduction of molecular oxygen"/>
    <property type="evidence" value="ECO:0007669"/>
    <property type="project" value="InterPro"/>
</dbReference>
<evidence type="ECO:0000256" key="7">
    <source>
        <dbReference type="ARBA" id="ARBA00022989"/>
    </source>
</evidence>
<evidence type="ECO:0000256" key="9">
    <source>
        <dbReference type="ARBA" id="ARBA00023004"/>
    </source>
</evidence>
<keyword evidence="7" id="KW-1133">Transmembrane helix</keyword>
<keyword evidence="10" id="KW-0503">Monooxygenase</keyword>
<evidence type="ECO:0000256" key="5">
    <source>
        <dbReference type="ARBA" id="ARBA00022692"/>
    </source>
</evidence>
<dbReference type="OrthoDB" id="2789670at2759"/>
<evidence type="ECO:0000256" key="2">
    <source>
        <dbReference type="ARBA" id="ARBA00004167"/>
    </source>
</evidence>
<dbReference type="EMBL" id="AWSO01001026">
    <property type="protein sequence ID" value="ESK85742.1"/>
    <property type="molecule type" value="Genomic_DNA"/>
</dbReference>
<dbReference type="SUPFAM" id="SSF48264">
    <property type="entry name" value="Cytochrome P450"/>
    <property type="match status" value="1"/>
</dbReference>
<feature type="non-terminal residue" evidence="12">
    <location>
        <position position="1"/>
    </location>
</feature>
<proteinExistence type="inferred from homology"/>
<evidence type="ECO:0000313" key="12">
    <source>
        <dbReference type="EMBL" id="ESK85742.1"/>
    </source>
</evidence>
<keyword evidence="5" id="KW-0812">Transmembrane</keyword>
<gene>
    <name evidence="12" type="ORF">Moror_2469</name>
</gene>
<protein>
    <submittedName>
        <fullName evidence="12">Cytochrome p450</fullName>
    </submittedName>
</protein>
<evidence type="ECO:0000256" key="4">
    <source>
        <dbReference type="ARBA" id="ARBA00022617"/>
    </source>
</evidence>
<organism evidence="12 13">
    <name type="scientific">Moniliophthora roreri (strain MCA 2997)</name>
    <name type="common">Cocoa frosty pod rot fungus</name>
    <name type="synonym">Crinipellis roreri</name>
    <dbReference type="NCBI Taxonomy" id="1381753"/>
    <lineage>
        <taxon>Eukaryota</taxon>
        <taxon>Fungi</taxon>
        <taxon>Dikarya</taxon>
        <taxon>Basidiomycota</taxon>
        <taxon>Agaricomycotina</taxon>
        <taxon>Agaricomycetes</taxon>
        <taxon>Agaricomycetidae</taxon>
        <taxon>Agaricales</taxon>
        <taxon>Marasmiineae</taxon>
        <taxon>Marasmiaceae</taxon>
        <taxon>Moniliophthora</taxon>
    </lineage>
</organism>
<dbReference type="GO" id="GO:0005506">
    <property type="term" value="F:iron ion binding"/>
    <property type="evidence" value="ECO:0007669"/>
    <property type="project" value="InterPro"/>
</dbReference>
<evidence type="ECO:0000256" key="1">
    <source>
        <dbReference type="ARBA" id="ARBA00001971"/>
    </source>
</evidence>
<dbReference type="GO" id="GO:0020037">
    <property type="term" value="F:heme binding"/>
    <property type="evidence" value="ECO:0007669"/>
    <property type="project" value="InterPro"/>
</dbReference>
<evidence type="ECO:0000256" key="10">
    <source>
        <dbReference type="ARBA" id="ARBA00023033"/>
    </source>
</evidence>
<dbReference type="Gene3D" id="1.10.630.10">
    <property type="entry name" value="Cytochrome P450"/>
    <property type="match status" value="1"/>
</dbReference>
<dbReference type="GO" id="GO:0016020">
    <property type="term" value="C:membrane"/>
    <property type="evidence" value="ECO:0007669"/>
    <property type="project" value="UniProtKB-SubCell"/>
</dbReference>
<keyword evidence="11" id="KW-0472">Membrane</keyword>
<keyword evidence="13" id="KW-1185">Reference proteome</keyword>
<keyword evidence="9" id="KW-0408">Iron</keyword>
<keyword evidence="8" id="KW-0560">Oxidoreductase</keyword>
<accession>V2WVY9</accession>